<dbReference type="EMBL" id="FMZO01000012">
    <property type="protein sequence ID" value="SDD70971.1"/>
    <property type="molecule type" value="Genomic_DNA"/>
</dbReference>
<feature type="signal peptide" evidence="1">
    <location>
        <begin position="1"/>
        <end position="16"/>
    </location>
</feature>
<keyword evidence="1" id="KW-0732">Signal</keyword>
<organism evidence="3 4">
    <name type="scientific">Niabella drilacis (strain DSM 25811 / CCM 8410 / CCUG 62505 / LMG 26954 / E90)</name>
    <dbReference type="NCBI Taxonomy" id="1285928"/>
    <lineage>
        <taxon>Bacteria</taxon>
        <taxon>Pseudomonadati</taxon>
        <taxon>Bacteroidota</taxon>
        <taxon>Chitinophagia</taxon>
        <taxon>Chitinophagales</taxon>
        <taxon>Chitinophagaceae</taxon>
        <taxon>Niabella</taxon>
    </lineage>
</organism>
<dbReference type="OrthoDB" id="1097785at2"/>
<gene>
    <name evidence="3" type="ORF">SAMN04487894_11275</name>
</gene>
<dbReference type="Proteomes" id="UP000198757">
    <property type="component" value="Unassembled WGS sequence"/>
</dbReference>
<evidence type="ECO:0000313" key="4">
    <source>
        <dbReference type="Proteomes" id="UP000198757"/>
    </source>
</evidence>
<dbReference type="Pfam" id="PF04972">
    <property type="entry name" value="BON"/>
    <property type="match status" value="2"/>
</dbReference>
<dbReference type="Gene3D" id="3.40.1520.20">
    <property type="match status" value="1"/>
</dbReference>
<feature type="domain" description="BON" evidence="2">
    <location>
        <begin position="24"/>
        <end position="90"/>
    </location>
</feature>
<reference evidence="4" key="1">
    <citation type="submission" date="2016-10" db="EMBL/GenBank/DDBJ databases">
        <authorList>
            <person name="Varghese N."/>
            <person name="Submissions S."/>
        </authorList>
    </citation>
    <scope>NUCLEOTIDE SEQUENCE [LARGE SCALE GENOMIC DNA]</scope>
    <source>
        <strain evidence="4">DSM 25811 / CCM 8410 / LMG 26954 / E90</strain>
    </source>
</reference>
<evidence type="ECO:0000259" key="2">
    <source>
        <dbReference type="PROSITE" id="PS50914"/>
    </source>
</evidence>
<dbReference type="STRING" id="1285928.SAMN04487894_11275"/>
<accession>A0A1G6WYQ0</accession>
<name>A0A1G6WYQ0_NIADE</name>
<sequence length="159" mass="16655">MKKVLAMIAIAAFAFALPSCKGKSDADIKTEVDAKLAANPDFAQLTSDVKEGAVTISGNVKDDATKTAVDPAVKEVKGVKSVVNNATVPPPPPPPTINPDDLLNTAIKDAIKDHPGVKAEVKEGVVTLTGDIKKADLATLMQKVNAIHPKKVEQKLTVK</sequence>
<keyword evidence="4" id="KW-1185">Reference proteome</keyword>
<dbReference type="PROSITE" id="PS50914">
    <property type="entry name" value="BON"/>
    <property type="match status" value="1"/>
</dbReference>
<evidence type="ECO:0000256" key="1">
    <source>
        <dbReference type="SAM" id="SignalP"/>
    </source>
</evidence>
<dbReference type="InterPro" id="IPR007055">
    <property type="entry name" value="BON_dom"/>
</dbReference>
<protein>
    <submittedName>
        <fullName evidence="3">BON domain-containing protein</fullName>
    </submittedName>
</protein>
<dbReference type="AlphaFoldDB" id="A0A1G6WYQ0"/>
<dbReference type="RefSeq" id="WP_090391789.1">
    <property type="nucleotide sequence ID" value="NZ_FMZO01000012.1"/>
</dbReference>
<proteinExistence type="predicted"/>
<evidence type="ECO:0000313" key="3">
    <source>
        <dbReference type="EMBL" id="SDD70971.1"/>
    </source>
</evidence>
<feature type="chain" id="PRO_5011746714" evidence="1">
    <location>
        <begin position="17"/>
        <end position="159"/>
    </location>
</feature>